<feature type="binding site" evidence="5">
    <location>
        <begin position="111"/>
        <end position="114"/>
    </location>
    <ligand>
        <name>(6S)-5,6,7,8-tetrahydrofolate</name>
        <dbReference type="ChEBI" id="CHEBI:57453"/>
    </ligand>
</feature>
<dbReference type="InterPro" id="IPR041711">
    <property type="entry name" value="Met-tRNA-FMT_N"/>
</dbReference>
<accession>A0A918K4L8</accession>
<feature type="domain" description="Formyl transferase N-terminal" evidence="6">
    <location>
        <begin position="5"/>
        <end position="182"/>
    </location>
</feature>
<organism evidence="8 9">
    <name type="scientific">Saccharospirillum salsuginis</name>
    <dbReference type="NCBI Taxonomy" id="418750"/>
    <lineage>
        <taxon>Bacteria</taxon>
        <taxon>Pseudomonadati</taxon>
        <taxon>Pseudomonadota</taxon>
        <taxon>Gammaproteobacteria</taxon>
        <taxon>Oceanospirillales</taxon>
        <taxon>Saccharospirillaceae</taxon>
        <taxon>Saccharospirillum</taxon>
    </lineage>
</organism>
<comment type="caution">
    <text evidence="8">The sequence shown here is derived from an EMBL/GenBank/DDBJ whole genome shotgun (WGS) entry which is preliminary data.</text>
</comment>
<dbReference type="RefSeq" id="WP_189607992.1">
    <property type="nucleotide sequence ID" value="NZ_BMXR01000003.1"/>
</dbReference>
<dbReference type="HAMAP" id="MF_00182">
    <property type="entry name" value="Formyl_trans"/>
    <property type="match status" value="1"/>
</dbReference>
<sequence>MGLNVVFAGTPDFAAEHLKAVLDSPHRVVGVYTQPDRPAGRGRKLMPSPVKAVAETAGIPVHQPASFKEPGAIEQLSALNADLMIVVAYGLLLPQSVLDTPRLGCINVHASLLPRWRGAAPIHRALLSGDERTGVTIMQMDKGLDTGDMLLKSECAIDPRETSASLHDKLIELGRPALIDALDGLEAGQLIPEPQDNSQATYAHKLSKAEGEIDWHQSAQAIDRQIRGLTPWPGAYTRWQGQTVRIHDAEAIDRTHPGEPGHLVVERDRLLVVCGEQCLELRTLQLPGKKAMAIRDVLNARRDAFEQHPHFSKNSGDTRAT</sequence>
<evidence type="ECO:0000256" key="2">
    <source>
        <dbReference type="ARBA" id="ARBA00012261"/>
    </source>
</evidence>
<evidence type="ECO:0000259" key="7">
    <source>
        <dbReference type="Pfam" id="PF02911"/>
    </source>
</evidence>
<dbReference type="Gene3D" id="3.40.50.12230">
    <property type="match status" value="1"/>
</dbReference>
<evidence type="ECO:0000259" key="6">
    <source>
        <dbReference type="Pfam" id="PF00551"/>
    </source>
</evidence>
<dbReference type="PANTHER" id="PTHR11138:SF5">
    <property type="entry name" value="METHIONYL-TRNA FORMYLTRANSFERASE, MITOCHONDRIAL"/>
    <property type="match status" value="1"/>
</dbReference>
<keyword evidence="3 5" id="KW-0808">Transferase</keyword>
<dbReference type="GO" id="GO:0004479">
    <property type="term" value="F:methionyl-tRNA formyltransferase activity"/>
    <property type="evidence" value="ECO:0007669"/>
    <property type="project" value="UniProtKB-UniRule"/>
</dbReference>
<dbReference type="EC" id="2.1.2.9" evidence="2 5"/>
<dbReference type="InterPro" id="IPR001555">
    <property type="entry name" value="GART_AS"/>
</dbReference>
<evidence type="ECO:0000313" key="9">
    <source>
        <dbReference type="Proteomes" id="UP000626148"/>
    </source>
</evidence>
<comment type="function">
    <text evidence="5">Attaches a formyl group to the free amino group of methionyl-tRNA(fMet). The formyl group appears to play a dual role in the initiator identity of N-formylmethionyl-tRNA by promoting its recognition by IF2 and preventing the misappropriation of this tRNA by the elongation apparatus.</text>
</comment>
<evidence type="ECO:0000256" key="5">
    <source>
        <dbReference type="HAMAP-Rule" id="MF_00182"/>
    </source>
</evidence>
<evidence type="ECO:0000256" key="3">
    <source>
        <dbReference type="ARBA" id="ARBA00022679"/>
    </source>
</evidence>
<dbReference type="PANTHER" id="PTHR11138">
    <property type="entry name" value="METHIONYL-TRNA FORMYLTRANSFERASE"/>
    <property type="match status" value="1"/>
</dbReference>
<dbReference type="AlphaFoldDB" id="A0A918K4L8"/>
<dbReference type="FunFam" id="3.40.50.12230:FF:000001">
    <property type="entry name" value="Methionyl-tRNA formyltransferase"/>
    <property type="match status" value="1"/>
</dbReference>
<dbReference type="SUPFAM" id="SSF50486">
    <property type="entry name" value="FMT C-terminal domain-like"/>
    <property type="match status" value="1"/>
</dbReference>
<dbReference type="PROSITE" id="PS00373">
    <property type="entry name" value="GART"/>
    <property type="match status" value="1"/>
</dbReference>
<proteinExistence type="inferred from homology"/>
<dbReference type="InterPro" id="IPR005794">
    <property type="entry name" value="Fmt"/>
</dbReference>
<dbReference type="Pfam" id="PF02911">
    <property type="entry name" value="Formyl_trans_C"/>
    <property type="match status" value="1"/>
</dbReference>
<dbReference type="NCBIfam" id="TIGR00460">
    <property type="entry name" value="fmt"/>
    <property type="match status" value="1"/>
</dbReference>
<dbReference type="InterPro" id="IPR011034">
    <property type="entry name" value="Formyl_transferase-like_C_sf"/>
</dbReference>
<dbReference type="CDD" id="cd08704">
    <property type="entry name" value="Met_tRNA_FMT_C"/>
    <property type="match status" value="1"/>
</dbReference>
<dbReference type="InterPro" id="IPR044135">
    <property type="entry name" value="Met-tRNA-FMT_C"/>
</dbReference>
<evidence type="ECO:0000256" key="4">
    <source>
        <dbReference type="ARBA" id="ARBA00022917"/>
    </source>
</evidence>
<comment type="catalytic activity">
    <reaction evidence="5">
        <text>L-methionyl-tRNA(fMet) + (6R)-10-formyltetrahydrofolate = N-formyl-L-methionyl-tRNA(fMet) + (6S)-5,6,7,8-tetrahydrofolate + H(+)</text>
        <dbReference type="Rhea" id="RHEA:24380"/>
        <dbReference type="Rhea" id="RHEA-COMP:9952"/>
        <dbReference type="Rhea" id="RHEA-COMP:9953"/>
        <dbReference type="ChEBI" id="CHEBI:15378"/>
        <dbReference type="ChEBI" id="CHEBI:57453"/>
        <dbReference type="ChEBI" id="CHEBI:78530"/>
        <dbReference type="ChEBI" id="CHEBI:78844"/>
        <dbReference type="ChEBI" id="CHEBI:195366"/>
        <dbReference type="EC" id="2.1.2.9"/>
    </reaction>
</comment>
<evidence type="ECO:0000313" key="8">
    <source>
        <dbReference type="EMBL" id="GGX49332.1"/>
    </source>
</evidence>
<reference evidence="8" key="2">
    <citation type="submission" date="2020-09" db="EMBL/GenBank/DDBJ databases">
        <authorList>
            <person name="Sun Q."/>
            <person name="Kim S."/>
        </authorList>
    </citation>
    <scope>NUCLEOTIDE SEQUENCE</scope>
    <source>
        <strain evidence="8">KCTC 22169</strain>
    </source>
</reference>
<dbReference type="GO" id="GO:0005829">
    <property type="term" value="C:cytosol"/>
    <property type="evidence" value="ECO:0007669"/>
    <property type="project" value="TreeGrafter"/>
</dbReference>
<comment type="similarity">
    <text evidence="1 5">Belongs to the Fmt family.</text>
</comment>
<dbReference type="EMBL" id="BMXR01000003">
    <property type="protein sequence ID" value="GGX49332.1"/>
    <property type="molecule type" value="Genomic_DNA"/>
</dbReference>
<dbReference type="FunFam" id="3.40.50.170:FF:000003">
    <property type="entry name" value="Methionyl-tRNA formyltransferase"/>
    <property type="match status" value="1"/>
</dbReference>
<feature type="domain" description="Formyl transferase C-terminal" evidence="7">
    <location>
        <begin position="205"/>
        <end position="301"/>
    </location>
</feature>
<protein>
    <recommendedName>
        <fullName evidence="2 5">Methionyl-tRNA formyltransferase</fullName>
        <ecNumber evidence="2 5">2.1.2.9</ecNumber>
    </recommendedName>
</protein>
<keyword evidence="9" id="KW-1185">Reference proteome</keyword>
<dbReference type="Pfam" id="PF00551">
    <property type="entry name" value="Formyl_trans_N"/>
    <property type="match status" value="1"/>
</dbReference>
<dbReference type="Proteomes" id="UP000626148">
    <property type="component" value="Unassembled WGS sequence"/>
</dbReference>
<reference evidence="8" key="1">
    <citation type="journal article" date="2014" name="Int. J. Syst. Evol. Microbiol.">
        <title>Complete genome sequence of Corynebacterium casei LMG S-19264T (=DSM 44701T), isolated from a smear-ripened cheese.</title>
        <authorList>
            <consortium name="US DOE Joint Genome Institute (JGI-PGF)"/>
            <person name="Walter F."/>
            <person name="Albersmeier A."/>
            <person name="Kalinowski J."/>
            <person name="Ruckert C."/>
        </authorList>
    </citation>
    <scope>NUCLEOTIDE SEQUENCE</scope>
    <source>
        <strain evidence="8">KCTC 22169</strain>
    </source>
</reference>
<dbReference type="InterPro" id="IPR036477">
    <property type="entry name" value="Formyl_transf_N_sf"/>
</dbReference>
<dbReference type="CDD" id="cd08646">
    <property type="entry name" value="FMT_core_Met-tRNA-FMT_N"/>
    <property type="match status" value="1"/>
</dbReference>
<keyword evidence="4 5" id="KW-0648">Protein biosynthesis</keyword>
<name>A0A918K4L8_9GAMM</name>
<dbReference type="InterPro" id="IPR005793">
    <property type="entry name" value="Formyl_trans_C"/>
</dbReference>
<gene>
    <name evidence="5 8" type="primary">fmt</name>
    <name evidence="8" type="ORF">GCM10007392_15790</name>
</gene>
<dbReference type="InterPro" id="IPR002376">
    <property type="entry name" value="Formyl_transf_N"/>
</dbReference>
<dbReference type="SUPFAM" id="SSF53328">
    <property type="entry name" value="Formyltransferase"/>
    <property type="match status" value="1"/>
</dbReference>
<evidence type="ECO:0000256" key="1">
    <source>
        <dbReference type="ARBA" id="ARBA00010699"/>
    </source>
</evidence>